<dbReference type="RefSeq" id="WP_133765973.1">
    <property type="nucleotide sequence ID" value="NZ_BAAARP010000002.1"/>
</dbReference>
<evidence type="ECO:0000313" key="4">
    <source>
        <dbReference type="Proteomes" id="UP000295344"/>
    </source>
</evidence>
<dbReference type="OrthoDB" id="3229305at2"/>
<feature type="domain" description="GNAT-like C-terminal" evidence="2">
    <location>
        <begin position="145"/>
        <end position="281"/>
    </location>
</feature>
<dbReference type="EMBL" id="SOAM01000002">
    <property type="protein sequence ID" value="TDS76822.1"/>
    <property type="molecule type" value="Genomic_DNA"/>
</dbReference>
<gene>
    <name evidence="3" type="ORF">CLV52_1760</name>
</gene>
<reference evidence="3 4" key="1">
    <citation type="submission" date="2019-03" db="EMBL/GenBank/DDBJ databases">
        <title>Genomic Encyclopedia of Archaeal and Bacterial Type Strains, Phase II (KMG-II): from individual species to whole genera.</title>
        <authorList>
            <person name="Goeker M."/>
        </authorList>
    </citation>
    <scope>NUCLEOTIDE SEQUENCE [LARGE SCALE GENOMIC DNA]</scope>
    <source>
        <strain evidence="3 4">DSM 24782</strain>
    </source>
</reference>
<keyword evidence="4" id="KW-1185">Reference proteome</keyword>
<dbReference type="AlphaFoldDB" id="A0A4R7FKE5"/>
<dbReference type="InterPro" id="IPR041644">
    <property type="entry name" value="GNAT_C"/>
</dbReference>
<proteinExistence type="predicted"/>
<name>A0A4R7FKE5_9MICO</name>
<dbReference type="Pfam" id="PF18164">
    <property type="entry name" value="GNAT_C"/>
    <property type="match status" value="1"/>
</dbReference>
<dbReference type="InterPro" id="IPR041273">
    <property type="entry name" value="NAT_N"/>
</dbReference>
<evidence type="ECO:0000313" key="3">
    <source>
        <dbReference type="EMBL" id="TDS76822.1"/>
    </source>
</evidence>
<dbReference type="Pfam" id="PF18082">
    <property type="entry name" value="NAT_N"/>
    <property type="match status" value="1"/>
</dbReference>
<feature type="domain" description="N-acyltransferase N-terminal" evidence="1">
    <location>
        <begin position="19"/>
        <end position="140"/>
    </location>
</feature>
<dbReference type="Proteomes" id="UP000295344">
    <property type="component" value="Unassembled WGS sequence"/>
</dbReference>
<evidence type="ECO:0000259" key="2">
    <source>
        <dbReference type="Pfam" id="PF18164"/>
    </source>
</evidence>
<comment type="caution">
    <text evidence="3">The sequence shown here is derived from an EMBL/GenBank/DDBJ whole genome shotgun (WGS) entry which is preliminary data.</text>
</comment>
<accession>A0A4R7FKE5</accession>
<sequence length="291" mass="33197">MSASLDRDALDEPFSRRARLEALCRALRLPTEVTTEVLRRHDDPALVRARMHLPLLAGRATWDRGLDGVRRELGEDPLGMTMLTFMLVRALETRVEYRRRGLPDAIFVDTMRFCARFIDEHHRTHGVHAFTWDFWFARQLWLHEFRIGALEYELVDDAAAPRVLIHVPSDADLERASLHRSLSDARTFLAQHFPRFVGAPMSCETWLLAPAIQDVLPESSRIRGFASGFRLVSVDPADRSVLRWLFGRDDVPVALLPEATSLQRTVKRLLLSDRWPGAALGTVRDDAWATA</sequence>
<organism evidence="3 4">
    <name type="scientific">Amnibacterium kyonggiense</name>
    <dbReference type="NCBI Taxonomy" id="595671"/>
    <lineage>
        <taxon>Bacteria</taxon>
        <taxon>Bacillati</taxon>
        <taxon>Actinomycetota</taxon>
        <taxon>Actinomycetes</taxon>
        <taxon>Micrococcales</taxon>
        <taxon>Microbacteriaceae</taxon>
        <taxon>Amnibacterium</taxon>
    </lineage>
</organism>
<protein>
    <submittedName>
        <fullName evidence="3">Uncharacterized protein</fullName>
    </submittedName>
</protein>
<evidence type="ECO:0000259" key="1">
    <source>
        <dbReference type="Pfam" id="PF18082"/>
    </source>
</evidence>
<dbReference type="Gene3D" id="3.40.630.120">
    <property type="match status" value="1"/>
</dbReference>